<dbReference type="RefSeq" id="XP_002779944.1">
    <property type="nucleotide sequence ID" value="XM_002779898.1"/>
</dbReference>
<sequence>MAITIQMLLVNVIIALLTIQSAARPSPPNGVYSKVLDDITVEATFGEPEDTELPLILSCKCGQKDWKYSDDLMVKKTGFDIFNIDGGSLGHYRKFLAVVRSNCPRFQLQEPDLQKFIYFASSHTIQTKVLGKFTTLVKA</sequence>
<feature type="chain" id="PRO_5002952130" evidence="1">
    <location>
        <begin position="24"/>
        <end position="139"/>
    </location>
</feature>
<keyword evidence="3" id="KW-1185">Reference proteome</keyword>
<keyword evidence="1" id="KW-0732">Signal</keyword>
<dbReference type="Proteomes" id="UP000007800">
    <property type="component" value="Unassembled WGS sequence"/>
</dbReference>
<organism evidence="3">
    <name type="scientific">Perkinsus marinus (strain ATCC 50983 / TXsc)</name>
    <dbReference type="NCBI Taxonomy" id="423536"/>
    <lineage>
        <taxon>Eukaryota</taxon>
        <taxon>Sar</taxon>
        <taxon>Alveolata</taxon>
        <taxon>Perkinsozoa</taxon>
        <taxon>Perkinsea</taxon>
        <taxon>Perkinsida</taxon>
        <taxon>Perkinsidae</taxon>
        <taxon>Perkinsus</taxon>
    </lineage>
</organism>
<evidence type="ECO:0000313" key="2">
    <source>
        <dbReference type="EMBL" id="EER11739.1"/>
    </source>
</evidence>
<name>C5KV24_PERM5</name>
<dbReference type="GeneID" id="9047162"/>
<evidence type="ECO:0000256" key="1">
    <source>
        <dbReference type="SAM" id="SignalP"/>
    </source>
</evidence>
<dbReference type="EMBL" id="GG676384">
    <property type="protein sequence ID" value="EER11739.1"/>
    <property type="molecule type" value="Genomic_DNA"/>
</dbReference>
<reference evidence="2 3" key="1">
    <citation type="submission" date="2008-07" db="EMBL/GenBank/DDBJ databases">
        <authorList>
            <person name="El-Sayed N."/>
            <person name="Caler E."/>
            <person name="Inman J."/>
            <person name="Amedeo P."/>
            <person name="Hass B."/>
            <person name="Wortman J."/>
        </authorList>
    </citation>
    <scope>NUCLEOTIDE SEQUENCE [LARGE SCALE GENOMIC DNA]</scope>
    <source>
        <strain evidence="3">ATCC 50983 / TXsc</strain>
    </source>
</reference>
<proteinExistence type="predicted"/>
<gene>
    <name evidence="2" type="ORF">Pmar_PMAR002348</name>
</gene>
<evidence type="ECO:0000313" key="3">
    <source>
        <dbReference type="Proteomes" id="UP000007800"/>
    </source>
</evidence>
<feature type="signal peptide" evidence="1">
    <location>
        <begin position="1"/>
        <end position="23"/>
    </location>
</feature>
<protein>
    <submittedName>
        <fullName evidence="2">Uncharacterized protein</fullName>
    </submittedName>
</protein>
<dbReference type="InParanoid" id="C5KV24"/>
<accession>C5KV24</accession>
<dbReference type="AlphaFoldDB" id="C5KV24"/>